<keyword evidence="1" id="KW-1133">Transmembrane helix</keyword>
<accession>A0A9D0ZDP2</accession>
<feature type="transmembrane region" description="Helical" evidence="1">
    <location>
        <begin position="44"/>
        <end position="64"/>
    </location>
</feature>
<dbReference type="NCBIfam" id="TIGR02359">
    <property type="entry name" value="thiW"/>
    <property type="match status" value="1"/>
</dbReference>
<feature type="transmembrane region" description="Helical" evidence="1">
    <location>
        <begin position="103"/>
        <end position="127"/>
    </location>
</feature>
<dbReference type="Pfam" id="PF09512">
    <property type="entry name" value="ThiW"/>
    <property type="match status" value="1"/>
</dbReference>
<keyword evidence="1" id="KW-0812">Transmembrane</keyword>
<proteinExistence type="predicted"/>
<dbReference type="Gene3D" id="1.10.1760.20">
    <property type="match status" value="1"/>
</dbReference>
<reference evidence="2" key="2">
    <citation type="journal article" date="2021" name="PeerJ">
        <title>Extensive microbial diversity within the chicken gut microbiome revealed by metagenomics and culture.</title>
        <authorList>
            <person name="Gilroy R."/>
            <person name="Ravi A."/>
            <person name="Getino M."/>
            <person name="Pursley I."/>
            <person name="Horton D.L."/>
            <person name="Alikhan N.F."/>
            <person name="Baker D."/>
            <person name="Gharbi K."/>
            <person name="Hall N."/>
            <person name="Watson M."/>
            <person name="Adriaenssens E.M."/>
            <person name="Foster-Nyarko E."/>
            <person name="Jarju S."/>
            <person name="Secka A."/>
            <person name="Antonio M."/>
            <person name="Oren A."/>
            <person name="Chaudhuri R.R."/>
            <person name="La Ragione R."/>
            <person name="Hildebrand F."/>
            <person name="Pallen M.J."/>
        </authorList>
    </citation>
    <scope>NUCLEOTIDE SEQUENCE</scope>
    <source>
        <strain evidence="2">ChiBcolR7-354</strain>
    </source>
</reference>
<comment type="caution">
    <text evidence="2">The sequence shown here is derived from an EMBL/GenBank/DDBJ whole genome shotgun (WGS) entry which is preliminary data.</text>
</comment>
<protein>
    <submittedName>
        <fullName evidence="2">Energy coupling factor transporter S component ThiW</fullName>
    </submittedName>
</protein>
<gene>
    <name evidence="2" type="primary">thiW</name>
    <name evidence="2" type="ORF">IAB77_04775</name>
</gene>
<dbReference type="PIRSF" id="PIRSF024534">
    <property type="entry name" value="ThiW"/>
    <property type="match status" value="1"/>
</dbReference>
<organism evidence="2 3">
    <name type="scientific">Candidatus Scatomorpha intestinavium</name>
    <dbReference type="NCBI Taxonomy" id="2840922"/>
    <lineage>
        <taxon>Bacteria</taxon>
        <taxon>Bacillati</taxon>
        <taxon>Bacillota</taxon>
        <taxon>Clostridia</taxon>
        <taxon>Eubacteriales</taxon>
        <taxon>Candidatus Scatomorpha</taxon>
    </lineage>
</organism>
<evidence type="ECO:0000256" key="1">
    <source>
        <dbReference type="SAM" id="Phobius"/>
    </source>
</evidence>
<dbReference type="EMBL" id="DVGA01000048">
    <property type="protein sequence ID" value="HIQ78553.1"/>
    <property type="molecule type" value="Genomic_DNA"/>
</dbReference>
<evidence type="ECO:0000313" key="3">
    <source>
        <dbReference type="Proteomes" id="UP000824262"/>
    </source>
</evidence>
<feature type="transmembrane region" description="Helical" evidence="1">
    <location>
        <begin position="76"/>
        <end position="96"/>
    </location>
</feature>
<dbReference type="Proteomes" id="UP000824262">
    <property type="component" value="Unassembled WGS sequence"/>
</dbReference>
<reference evidence="2" key="1">
    <citation type="submission" date="2020-10" db="EMBL/GenBank/DDBJ databases">
        <authorList>
            <person name="Gilroy R."/>
        </authorList>
    </citation>
    <scope>NUCLEOTIDE SEQUENCE</scope>
    <source>
        <strain evidence="2">ChiBcolR7-354</strain>
    </source>
</reference>
<dbReference type="AlphaFoldDB" id="A0A9D0ZDP2"/>
<evidence type="ECO:0000313" key="2">
    <source>
        <dbReference type="EMBL" id="HIQ78553.1"/>
    </source>
</evidence>
<name>A0A9D0ZDP2_9FIRM</name>
<keyword evidence="1" id="KW-0472">Membrane</keyword>
<feature type="transmembrane region" description="Helical" evidence="1">
    <location>
        <begin position="12"/>
        <end position="32"/>
    </location>
</feature>
<feature type="transmembrane region" description="Helical" evidence="1">
    <location>
        <begin position="139"/>
        <end position="166"/>
    </location>
</feature>
<dbReference type="InterPro" id="IPR012652">
    <property type="entry name" value="ThiW"/>
</dbReference>
<sequence>MRSYSIVIKKLALSAMLIAVAVVGSAFIQFPFLGSNCSPTQHMVNVLCAVFLGPGWGVGVAFGASLLRNLLATGSLMAFPGSMIGALCCGLVYMLLKNRRPALAVTATLVAEMLGTGVLGGLCAYPVATLFMNVDAATVAVTAYIIPFLISTVVGSIIAGVLVFALQAGGALERMQRSLRGNTKHA</sequence>